<feature type="compositionally biased region" description="Basic and acidic residues" evidence="1">
    <location>
        <begin position="1"/>
        <end position="11"/>
    </location>
</feature>
<evidence type="ECO:0000313" key="3">
    <source>
        <dbReference type="Proteomes" id="UP000610594"/>
    </source>
</evidence>
<accession>A0ABX0N2M4</accession>
<dbReference type="Proteomes" id="UP000610594">
    <property type="component" value="Unassembled WGS sequence"/>
</dbReference>
<organism evidence="2 3">
    <name type="scientific">Massilia genomosp. 1</name>
    <dbReference type="NCBI Taxonomy" id="2609280"/>
    <lineage>
        <taxon>Bacteria</taxon>
        <taxon>Pseudomonadati</taxon>
        <taxon>Pseudomonadota</taxon>
        <taxon>Betaproteobacteria</taxon>
        <taxon>Burkholderiales</taxon>
        <taxon>Oxalobacteraceae</taxon>
        <taxon>Telluria group</taxon>
        <taxon>Massilia</taxon>
    </lineage>
</organism>
<evidence type="ECO:0000256" key="1">
    <source>
        <dbReference type="SAM" id="MobiDB-lite"/>
    </source>
</evidence>
<gene>
    <name evidence="2" type="ORF">F1735_28195</name>
</gene>
<comment type="caution">
    <text evidence="2">The sequence shown here is derived from an EMBL/GenBank/DDBJ whole genome shotgun (WGS) entry which is preliminary data.</text>
</comment>
<name>A0ABX0N2M4_9BURK</name>
<dbReference type="EMBL" id="WHJF01000114">
    <property type="protein sequence ID" value="NHZ66127.1"/>
    <property type="molecule type" value="Genomic_DNA"/>
</dbReference>
<dbReference type="RefSeq" id="WP_167240033.1">
    <property type="nucleotide sequence ID" value="NZ_WHJF01000114.1"/>
</dbReference>
<proteinExistence type="predicted"/>
<reference evidence="2 3" key="1">
    <citation type="submission" date="2019-10" db="EMBL/GenBank/DDBJ databases">
        <title>Taxonomy of Antarctic Massilia spp.: description of Massilia rubra sp. nov., Massilia aquatica sp. nov., Massilia mucilaginosa sp. nov., Massilia frigida sp. nov. isolated from streams, lakes and regoliths.</title>
        <authorList>
            <person name="Holochova P."/>
            <person name="Sedlacek I."/>
            <person name="Kralova S."/>
            <person name="Maslanova I."/>
            <person name="Busse H.-J."/>
            <person name="Stankova E."/>
            <person name="Vrbovska V."/>
            <person name="Kovarovic V."/>
            <person name="Bartak M."/>
            <person name="Svec P."/>
            <person name="Pantucek R."/>
        </authorList>
    </citation>
    <scope>NUCLEOTIDE SEQUENCE [LARGE SCALE GENOMIC DNA]</scope>
    <source>
        <strain evidence="2 3">CCM 8694</strain>
    </source>
</reference>
<evidence type="ECO:0000313" key="2">
    <source>
        <dbReference type="EMBL" id="NHZ66127.1"/>
    </source>
</evidence>
<keyword evidence="3" id="KW-1185">Reference proteome</keyword>
<feature type="region of interest" description="Disordered" evidence="1">
    <location>
        <begin position="1"/>
        <end position="28"/>
    </location>
</feature>
<sequence length="60" mass="6877">MSKTHYKDPLDSSKPLSGTGRNGWEVPPEVQQKVVDIIIEDGRKRGMHNRDIAHYGFKQK</sequence>
<protein>
    <submittedName>
        <fullName evidence="2">Uncharacterized protein</fullName>
    </submittedName>
</protein>